<reference evidence="1" key="1">
    <citation type="submission" date="2013-07" db="EMBL/GenBank/DDBJ databases">
        <title>Midgut Transcriptome Profiling of Anoplphora glabripennis, a Lignocellulose Degrading, Wood-Boring Cerambycid.</title>
        <authorList>
            <person name="Scully E.D."/>
            <person name="Hoover K."/>
            <person name="Carlson J.E."/>
            <person name="Tien M."/>
            <person name="Geib S.M."/>
        </authorList>
    </citation>
    <scope>NUCLEOTIDE SEQUENCE</scope>
</reference>
<dbReference type="EMBL" id="GALX01004603">
    <property type="protein sequence ID" value="JAB63863.1"/>
    <property type="molecule type" value="Transcribed_RNA"/>
</dbReference>
<accession>V5GUE2</accession>
<name>V5GUE2_ANOGL</name>
<sequence length="122" mass="13746">MIPIPSSIPPAEPVLLQHVMRVKWQINEWSQARSASITSFDPTQYGWILKNNVLCYNYFEGDTAMEMLQKFICSCSGKLPCSDEDICSCLSQGFKCCDLCNCSIKCQNAEIQTDDTDSETEN</sequence>
<proteinExistence type="predicted"/>
<evidence type="ECO:0008006" key="2">
    <source>
        <dbReference type="Google" id="ProtNLM"/>
    </source>
</evidence>
<organism evidence="1">
    <name type="scientific">Anoplophora glabripennis</name>
    <name type="common">Asian longhorn beetle</name>
    <name type="synonym">Anoplophora nobilis</name>
    <dbReference type="NCBI Taxonomy" id="217634"/>
    <lineage>
        <taxon>Eukaryota</taxon>
        <taxon>Metazoa</taxon>
        <taxon>Ecdysozoa</taxon>
        <taxon>Arthropoda</taxon>
        <taxon>Hexapoda</taxon>
        <taxon>Insecta</taxon>
        <taxon>Pterygota</taxon>
        <taxon>Neoptera</taxon>
        <taxon>Endopterygota</taxon>
        <taxon>Coleoptera</taxon>
        <taxon>Polyphaga</taxon>
        <taxon>Cucujiformia</taxon>
        <taxon>Chrysomeloidea</taxon>
        <taxon>Cerambycidae</taxon>
        <taxon>Lamiinae</taxon>
        <taxon>Lamiini</taxon>
        <taxon>Anoplophora</taxon>
    </lineage>
</organism>
<protein>
    <recommendedName>
        <fullName evidence="2">Tesmin/TSO1-like CXC domain-containing protein</fullName>
    </recommendedName>
</protein>
<evidence type="ECO:0000313" key="1">
    <source>
        <dbReference type="EMBL" id="JAB63863.1"/>
    </source>
</evidence>
<dbReference type="AlphaFoldDB" id="V5GUE2"/>